<feature type="domain" description="DUF3899" evidence="2">
    <location>
        <begin position="40"/>
        <end position="120"/>
    </location>
</feature>
<evidence type="ECO:0000313" key="3">
    <source>
        <dbReference type="EMBL" id="STO08652.1"/>
    </source>
</evidence>
<proteinExistence type="predicted"/>
<evidence type="ECO:0000256" key="1">
    <source>
        <dbReference type="SAM" id="Phobius"/>
    </source>
</evidence>
<accession>A0A377FUZ4</accession>
<name>A0A377FUZ4_9BACL</name>
<dbReference type="Pfam" id="PF13038">
    <property type="entry name" value="DUF3899"/>
    <property type="match status" value="1"/>
</dbReference>
<reference evidence="3 4" key="1">
    <citation type="submission" date="2018-06" db="EMBL/GenBank/DDBJ databases">
        <authorList>
            <consortium name="Pathogen Informatics"/>
            <person name="Doyle S."/>
        </authorList>
    </citation>
    <scope>NUCLEOTIDE SEQUENCE [LARGE SCALE GENOMIC DNA]</scope>
    <source>
        <strain evidence="3 4">NCTC13163</strain>
    </source>
</reference>
<dbReference type="RefSeq" id="WP_029335554.1">
    <property type="nucleotide sequence ID" value="NZ_UGGP01000001.1"/>
</dbReference>
<evidence type="ECO:0000313" key="4">
    <source>
        <dbReference type="Proteomes" id="UP000254060"/>
    </source>
</evidence>
<feature type="transmembrane region" description="Helical" evidence="1">
    <location>
        <begin position="105"/>
        <end position="121"/>
    </location>
</feature>
<dbReference type="OrthoDB" id="2353443at2"/>
<keyword evidence="1" id="KW-0472">Membrane</keyword>
<gene>
    <name evidence="3" type="ORF">NCTC13163_02025</name>
</gene>
<organism evidence="3 4">
    <name type="scientific">Exiguobacterium aurantiacum</name>
    <dbReference type="NCBI Taxonomy" id="33987"/>
    <lineage>
        <taxon>Bacteria</taxon>
        <taxon>Bacillati</taxon>
        <taxon>Bacillota</taxon>
        <taxon>Bacilli</taxon>
        <taxon>Bacillales</taxon>
        <taxon>Bacillales Family XII. Incertae Sedis</taxon>
        <taxon>Exiguobacterium</taxon>
    </lineage>
</organism>
<dbReference type="AlphaFoldDB" id="A0A377FUZ4"/>
<keyword evidence="1" id="KW-0812">Transmembrane</keyword>
<protein>
    <recommendedName>
        <fullName evidence="2">DUF3899 domain-containing protein</fullName>
    </recommendedName>
</protein>
<dbReference type="EMBL" id="UGGP01000001">
    <property type="protein sequence ID" value="STO08652.1"/>
    <property type="molecule type" value="Genomic_DNA"/>
</dbReference>
<dbReference type="InterPro" id="IPR025007">
    <property type="entry name" value="DUF3899"/>
</dbReference>
<feature type="transmembrane region" description="Helical" evidence="1">
    <location>
        <begin position="32"/>
        <end position="53"/>
    </location>
</feature>
<evidence type="ECO:0000259" key="2">
    <source>
        <dbReference type="Pfam" id="PF13038"/>
    </source>
</evidence>
<dbReference type="STRING" id="1397694.GCA_000702585_02518"/>
<sequence>MKNFRAILIVLCIVTITYTIWSYVSYYRPETFLFHVSGGLFVGGMIVFAIGMFSEMGASGLFDGIMYGFKRNRRAKLKEIDPDYEEDEETTLEERAVRKQAARRWIVVGIASILVSYALSFV</sequence>
<keyword evidence="1" id="KW-1133">Transmembrane helix</keyword>
<feature type="transmembrane region" description="Helical" evidence="1">
    <location>
        <begin position="7"/>
        <end position="26"/>
    </location>
</feature>
<dbReference type="Proteomes" id="UP000254060">
    <property type="component" value="Unassembled WGS sequence"/>
</dbReference>